<keyword evidence="2" id="KW-1185">Reference proteome</keyword>
<accession>A0A5B7DQ04</accession>
<proteinExistence type="predicted"/>
<comment type="caution">
    <text evidence="1">The sequence shown here is derived from an EMBL/GenBank/DDBJ whole genome shotgun (WGS) entry which is preliminary data.</text>
</comment>
<name>A0A5B7DQ04_PORTR</name>
<dbReference type="Proteomes" id="UP000324222">
    <property type="component" value="Unassembled WGS sequence"/>
</dbReference>
<reference evidence="1 2" key="1">
    <citation type="submission" date="2019-05" db="EMBL/GenBank/DDBJ databases">
        <title>Another draft genome of Portunus trituberculatus and its Hox gene families provides insights of decapod evolution.</title>
        <authorList>
            <person name="Jeong J.-H."/>
            <person name="Song I."/>
            <person name="Kim S."/>
            <person name="Choi T."/>
            <person name="Kim D."/>
            <person name="Ryu S."/>
            <person name="Kim W."/>
        </authorList>
    </citation>
    <scope>NUCLEOTIDE SEQUENCE [LARGE SCALE GENOMIC DNA]</scope>
    <source>
        <tissue evidence="1">Muscle</tissue>
    </source>
</reference>
<organism evidence="1 2">
    <name type="scientific">Portunus trituberculatus</name>
    <name type="common">Swimming crab</name>
    <name type="synonym">Neptunus trituberculatus</name>
    <dbReference type="NCBI Taxonomy" id="210409"/>
    <lineage>
        <taxon>Eukaryota</taxon>
        <taxon>Metazoa</taxon>
        <taxon>Ecdysozoa</taxon>
        <taxon>Arthropoda</taxon>
        <taxon>Crustacea</taxon>
        <taxon>Multicrustacea</taxon>
        <taxon>Malacostraca</taxon>
        <taxon>Eumalacostraca</taxon>
        <taxon>Eucarida</taxon>
        <taxon>Decapoda</taxon>
        <taxon>Pleocyemata</taxon>
        <taxon>Brachyura</taxon>
        <taxon>Eubrachyura</taxon>
        <taxon>Portunoidea</taxon>
        <taxon>Portunidae</taxon>
        <taxon>Portuninae</taxon>
        <taxon>Portunus</taxon>
    </lineage>
</organism>
<dbReference type="AlphaFoldDB" id="A0A5B7DQ04"/>
<evidence type="ECO:0000313" key="2">
    <source>
        <dbReference type="Proteomes" id="UP000324222"/>
    </source>
</evidence>
<sequence length="67" mass="7135">MSACLCAELTELYGTGNLAAVGSGLQVETGRKEREGVQLSVKVKGENGITRHGMLCRYALILNPETP</sequence>
<protein>
    <submittedName>
        <fullName evidence="1">Uncharacterized protein</fullName>
    </submittedName>
</protein>
<dbReference type="EMBL" id="VSRR010001245">
    <property type="protein sequence ID" value="MPC23731.1"/>
    <property type="molecule type" value="Genomic_DNA"/>
</dbReference>
<evidence type="ECO:0000313" key="1">
    <source>
        <dbReference type="EMBL" id="MPC23731.1"/>
    </source>
</evidence>
<gene>
    <name evidence="1" type="ORF">E2C01_016792</name>
</gene>